<dbReference type="InterPro" id="IPR003591">
    <property type="entry name" value="Leu-rich_rpt_typical-subtyp"/>
</dbReference>
<evidence type="ECO:0000313" key="4">
    <source>
        <dbReference type="EMBL" id="QEK37920.1"/>
    </source>
</evidence>
<dbReference type="Pfam" id="PF23598">
    <property type="entry name" value="LRR_14"/>
    <property type="match status" value="2"/>
</dbReference>
<accession>A0A5C0UDZ1</accession>
<dbReference type="SMART" id="SM00365">
    <property type="entry name" value="LRR_SD22"/>
    <property type="match status" value="5"/>
</dbReference>
<dbReference type="InterPro" id="IPR032675">
    <property type="entry name" value="LRR_dom_sf"/>
</dbReference>
<feature type="domain" description="Disease resistance R13L4/SHOC-2-like LRR" evidence="3">
    <location>
        <begin position="130"/>
        <end position="178"/>
    </location>
</feature>
<dbReference type="PANTHER" id="PTHR48051:SF54">
    <property type="entry name" value="LEUCINE-RICH REPEAT-CONTAINING PROTEIN"/>
    <property type="match status" value="1"/>
</dbReference>
<evidence type="ECO:0000256" key="2">
    <source>
        <dbReference type="ARBA" id="ARBA00022737"/>
    </source>
</evidence>
<evidence type="ECO:0000256" key="1">
    <source>
        <dbReference type="ARBA" id="ARBA00022614"/>
    </source>
</evidence>
<dbReference type="PRINTS" id="PR00019">
    <property type="entry name" value="LEURICHRPT"/>
</dbReference>
<evidence type="ECO:0000259" key="3">
    <source>
        <dbReference type="Pfam" id="PF23598"/>
    </source>
</evidence>
<gene>
    <name evidence="4" type="ORF">FZC35_00785</name>
</gene>
<dbReference type="GO" id="GO:0005737">
    <property type="term" value="C:cytoplasm"/>
    <property type="evidence" value="ECO:0007669"/>
    <property type="project" value="TreeGrafter"/>
</dbReference>
<keyword evidence="2" id="KW-0677">Repeat</keyword>
<sequence length="624" mass="71597">MKYRKILQFISIICVSDIKSDKELFNKSMSEINAYNSSDLKRLETEKGYKECLLKRSQEEALKMYCAYQIRKKKAEIIKLPKSYDEFKENEANNFLYMLCMGEKDVLKELKSIKLTNWNLKYIPSNMFDGLESLKYLNISLNQLTELPKEIGKLKSLTVLDIENNNLTKLPEEVLSLSLDAFCYSGNDRNLISNSEKILKEVSMPSFERLPKEIDPRYEYLFIEQKNDIATSLEKRSLYNPNVTILSIVGDEGIDRINACDLMLNFPKLEKLKLFDVESIDLPIWIRDLKSLTKLSIGRNDLFAKKYNLAILQNWIGELRNLTKLCIVGNDLTELPNGVAELRNLIKLDISRNKLTALPEAIRGLKNLMTLRVKQNKLNKLPYWIGELRNLEELNVLINELTELPDDTKKLRNLTNLNASYNDLAKLPSCIGELKNLIKLCVSGNQIAALPEGVAELKNLTELNIGNQLIELPNWISKLNQLKLLDLANNKLTALPREIGDLENLTSLYIGGNQLTVLPREIGKLKSLTDLNVRDSQLTELPREIGRLTNLTTLDVTDNKLTRLPKEICSLTFGIFFESRDDYDYGSRTDGFHYSGNGSSYILRDNSDPEVCKWLGERYDSYSW</sequence>
<dbReference type="SMART" id="SM00369">
    <property type="entry name" value="LRR_TYP"/>
    <property type="match status" value="12"/>
</dbReference>
<dbReference type="InterPro" id="IPR001611">
    <property type="entry name" value="Leu-rich_rpt"/>
</dbReference>
<dbReference type="OrthoDB" id="8334314at2"/>
<keyword evidence="5" id="KW-1185">Reference proteome</keyword>
<dbReference type="SUPFAM" id="SSF52047">
    <property type="entry name" value="RNI-like"/>
    <property type="match status" value="1"/>
</dbReference>
<evidence type="ECO:0000313" key="5">
    <source>
        <dbReference type="Proteomes" id="UP000325155"/>
    </source>
</evidence>
<dbReference type="PANTHER" id="PTHR48051">
    <property type="match status" value="1"/>
</dbReference>
<feature type="domain" description="Disease resistance R13L4/SHOC-2-like LRR" evidence="3">
    <location>
        <begin position="316"/>
        <end position="418"/>
    </location>
</feature>
<dbReference type="InterPro" id="IPR050216">
    <property type="entry name" value="LRR_domain-containing"/>
</dbReference>
<dbReference type="InterPro" id="IPR055414">
    <property type="entry name" value="LRR_R13L4/SHOC2-like"/>
</dbReference>
<dbReference type="SMART" id="SM00364">
    <property type="entry name" value="LRR_BAC"/>
    <property type="match status" value="13"/>
</dbReference>
<dbReference type="AlphaFoldDB" id="A0A5C0UDZ1"/>
<keyword evidence="1" id="KW-0433">Leucine-rich repeat</keyword>
<organism evidence="4 5">
    <name type="scientific">Candidatus Cytomitobacter indipagum</name>
    <dbReference type="NCBI Taxonomy" id="2601575"/>
    <lineage>
        <taxon>Bacteria</taxon>
        <taxon>Pseudomonadati</taxon>
        <taxon>Pseudomonadota</taxon>
        <taxon>Alphaproteobacteria</taxon>
        <taxon>Holosporales</taxon>
        <taxon>Holosporaceae</taxon>
        <taxon>Candidatus Cytomitobacter</taxon>
    </lineage>
</organism>
<dbReference type="Gene3D" id="3.80.10.10">
    <property type="entry name" value="Ribonuclease Inhibitor"/>
    <property type="match status" value="4"/>
</dbReference>
<dbReference type="RefSeq" id="WP_148980767.1">
    <property type="nucleotide sequence ID" value="NZ_CP043315.1"/>
</dbReference>
<dbReference type="EMBL" id="CP043315">
    <property type="protein sequence ID" value="QEK37920.1"/>
    <property type="molecule type" value="Genomic_DNA"/>
</dbReference>
<protein>
    <recommendedName>
        <fullName evidence="3">Disease resistance R13L4/SHOC-2-like LRR domain-containing protein</fullName>
    </recommendedName>
</protein>
<reference evidence="4 5" key="1">
    <citation type="submission" date="2019-08" db="EMBL/GenBank/DDBJ databases">
        <title>Highly reduced genomes of protist endosymbionts show evolutionary convergence.</title>
        <authorList>
            <person name="George E."/>
            <person name="Husnik F."/>
            <person name="Tashyreva D."/>
            <person name="Prokopchuk G."/>
            <person name="Horak A."/>
            <person name="Kwong W.K."/>
            <person name="Lukes J."/>
            <person name="Keeling P.J."/>
        </authorList>
    </citation>
    <scope>NUCLEOTIDE SEQUENCE [LARGE SCALE GENOMIC DNA]</scope>
    <source>
        <strain evidence="4">1605</strain>
    </source>
</reference>
<dbReference type="FunFam" id="3.80.10.10:FF:000307">
    <property type="entry name" value="Leucine-rich repeats and death domain-containing 1"/>
    <property type="match status" value="1"/>
</dbReference>
<dbReference type="Proteomes" id="UP000325155">
    <property type="component" value="Chromosome"/>
</dbReference>
<dbReference type="KEGG" id="cip:FZC35_00785"/>
<dbReference type="PROSITE" id="PS51450">
    <property type="entry name" value="LRR"/>
    <property type="match status" value="3"/>
</dbReference>
<proteinExistence type="predicted"/>
<name>A0A5C0UDZ1_9PROT</name>
<dbReference type="SUPFAM" id="SSF52058">
    <property type="entry name" value="L domain-like"/>
    <property type="match status" value="1"/>
</dbReference>
<dbReference type="Pfam" id="PF13855">
    <property type="entry name" value="LRR_8"/>
    <property type="match status" value="1"/>
</dbReference>